<sequence>MDFKKVLIAVDGSENSLRAVRYAAAILGGGTGYAVRLVHIERLPERDMFPDESAWSGQCREHSRAMREFLDEAGRVLEAGGLSGGTVCSQYVDSCAARPEGAGDCSHGRNIALEILSIAEREDCGTLVIGRRGVSKAEEFLFGSVSNKLIHHAKDRTVWVVS</sequence>
<comment type="similarity">
    <text evidence="1">Belongs to the universal stress protein A family.</text>
</comment>
<dbReference type="Pfam" id="PF00582">
    <property type="entry name" value="Usp"/>
    <property type="match status" value="1"/>
</dbReference>
<dbReference type="PANTHER" id="PTHR46268:SF6">
    <property type="entry name" value="UNIVERSAL STRESS PROTEIN UP12"/>
    <property type="match status" value="1"/>
</dbReference>
<feature type="domain" description="UspA" evidence="2">
    <location>
        <begin position="3"/>
        <end position="154"/>
    </location>
</feature>
<comment type="caution">
    <text evidence="3">The sequence shown here is derived from an EMBL/GenBank/DDBJ whole genome shotgun (WGS) entry which is preliminary data.</text>
</comment>
<organism evidence="3 4">
    <name type="scientific">Pseudodesulfovibrio hydrargyri</name>
    <dbReference type="NCBI Taxonomy" id="2125990"/>
    <lineage>
        <taxon>Bacteria</taxon>
        <taxon>Pseudomonadati</taxon>
        <taxon>Thermodesulfobacteriota</taxon>
        <taxon>Desulfovibrionia</taxon>
        <taxon>Desulfovibrionales</taxon>
        <taxon>Desulfovibrionaceae</taxon>
    </lineage>
</organism>
<dbReference type="SUPFAM" id="SSF52402">
    <property type="entry name" value="Adenine nucleotide alpha hydrolases-like"/>
    <property type="match status" value="1"/>
</dbReference>
<protein>
    <submittedName>
        <fullName evidence="3">Universal stress protein family protein</fullName>
    </submittedName>
</protein>
<evidence type="ECO:0000256" key="1">
    <source>
        <dbReference type="ARBA" id="ARBA00008791"/>
    </source>
</evidence>
<name>A0A1J5N2M5_9BACT</name>
<gene>
    <name evidence="3" type="ORF">BerOc1_00872</name>
</gene>
<accession>A0A1J5N2M5</accession>
<dbReference type="InterPro" id="IPR014729">
    <property type="entry name" value="Rossmann-like_a/b/a_fold"/>
</dbReference>
<reference evidence="3 4" key="1">
    <citation type="submission" date="2015-09" db="EMBL/GenBank/DDBJ databases">
        <title>Genome of Desulfovibrio dechloracetivorans BerOc1, a mercury methylating strain isolated from highly hydrocarbons and metals contaminated coastal sediments.</title>
        <authorList>
            <person name="Goni Urriza M."/>
            <person name="Gassie C."/>
            <person name="Bouchez O."/>
            <person name="Klopp C."/>
            <person name="Ranchou-Peyruse A."/>
            <person name="Remy G."/>
        </authorList>
    </citation>
    <scope>NUCLEOTIDE SEQUENCE [LARGE SCALE GENOMIC DNA]</scope>
    <source>
        <strain evidence="3 4">BerOc1</strain>
    </source>
</reference>
<dbReference type="EMBL" id="LKAQ01000001">
    <property type="protein sequence ID" value="OIQ52396.1"/>
    <property type="molecule type" value="Genomic_DNA"/>
</dbReference>
<dbReference type="OrthoDB" id="5420527at2"/>
<evidence type="ECO:0000259" key="2">
    <source>
        <dbReference type="Pfam" id="PF00582"/>
    </source>
</evidence>
<dbReference type="InterPro" id="IPR006015">
    <property type="entry name" value="Universal_stress_UspA"/>
</dbReference>
<evidence type="ECO:0000313" key="4">
    <source>
        <dbReference type="Proteomes" id="UP000181901"/>
    </source>
</evidence>
<dbReference type="Gene3D" id="3.40.50.620">
    <property type="entry name" value="HUPs"/>
    <property type="match status" value="1"/>
</dbReference>
<dbReference type="CDD" id="cd00293">
    <property type="entry name" value="USP-like"/>
    <property type="match status" value="1"/>
</dbReference>
<evidence type="ECO:0000313" key="3">
    <source>
        <dbReference type="EMBL" id="OIQ52396.1"/>
    </source>
</evidence>
<dbReference type="AlphaFoldDB" id="A0A1J5N2M5"/>
<dbReference type="InterPro" id="IPR006016">
    <property type="entry name" value="UspA"/>
</dbReference>
<keyword evidence="4" id="KW-1185">Reference proteome</keyword>
<dbReference type="Proteomes" id="UP000181901">
    <property type="component" value="Unassembled WGS sequence"/>
</dbReference>
<proteinExistence type="inferred from homology"/>
<dbReference type="PRINTS" id="PR01438">
    <property type="entry name" value="UNVRSLSTRESS"/>
</dbReference>
<dbReference type="RefSeq" id="WP_071544455.1">
    <property type="nucleotide sequence ID" value="NZ_LKAQ01000001.1"/>
</dbReference>
<dbReference type="PANTHER" id="PTHR46268">
    <property type="entry name" value="STRESS RESPONSE PROTEIN NHAX"/>
    <property type="match status" value="1"/>
</dbReference>